<dbReference type="EMBL" id="CP099429">
    <property type="protein sequence ID" value="USW59467.1"/>
    <property type="molecule type" value="Genomic_DNA"/>
</dbReference>
<reference evidence="2" key="1">
    <citation type="submission" date="2022-06" db="EMBL/GenBank/DDBJ databases">
        <title>Complete genome sequences of two strains of the flax pathogen Septoria linicola.</title>
        <authorList>
            <person name="Lapalu N."/>
            <person name="Simon A."/>
            <person name="Demenou B."/>
            <person name="Paumier D."/>
            <person name="Guillot M.-P."/>
            <person name="Gout L."/>
            <person name="Valade R."/>
        </authorList>
    </citation>
    <scope>NUCLEOTIDE SEQUENCE</scope>
    <source>
        <strain evidence="2">SE15195</strain>
    </source>
</reference>
<dbReference type="PANTHER" id="PTHR36847">
    <property type="entry name" value="AMIDOLIGASE ENZYME"/>
    <property type="match status" value="1"/>
</dbReference>
<accession>A0A9Q9B0I8</accession>
<feature type="region of interest" description="Disordered" evidence="1">
    <location>
        <begin position="28"/>
        <end position="62"/>
    </location>
</feature>
<feature type="compositionally biased region" description="Acidic residues" evidence="1">
    <location>
        <begin position="709"/>
        <end position="730"/>
    </location>
</feature>
<evidence type="ECO:0000313" key="3">
    <source>
        <dbReference type="Proteomes" id="UP001056384"/>
    </source>
</evidence>
<gene>
    <name evidence="2" type="ORF">Slin15195_G127860</name>
</gene>
<sequence>MYTIPGLPAEFQGLTLQQMVSRIDTIHNRNDRSKEKDTVKMTKEEKKQADELKKQHRQDKAEATRYAQAVQARINEEYDSKGPGPMEPMNLTLGVEIECLLLRNTEIPSKFDKPDEKDQYAALRAGKRAVHDALSRPAHKTCERCTQRHPFHLRLNNLPPRDITDVDRIAKYEGHDSWTVSHDDTASPGELEKSFGAEKETSRRKIDAFGIEIISRILGAANDHSADPRSDCAHTPAVTYQEEIEATYILLRSAFLDSSQIFDGGAWCLLVNDNCGLHVHIGNGASSRSQRTLPLETIQNVVSMYTANERAIDNMHPRNRITGSILMLNPPKPDGDQDNRDLALVPTSEAYNRPFSAHFAFMSHAFRNEPEDYTSCTTDPGFPHCIFGNDADAETDARADDSMAWLRTVQRAEKICHLRDLQTKRDHMATLNLGNIKPLQVAIGEESSIQGFKNTIEFRQAAATLDPVAALAWVDTVIKLVEYCHSTPKDVVFDKCMRICQDPDHHTPQFLALLGFGERDCQGNIRADPKRSPTFDHYLTVLGFVEDSADDYATRVNKRELATAAAFGPQHGFEDIRIENARLNLAVNNTKAVNRRIDEKFLAGCYGQYSTEYLDRLAFPADWPRNREVLQPKLTIGWVHPDFGRKVEALKESSSQDDERFISDDGLDKGEESPHLPDDPAADDHVAFGDGSDGESDAASEHDSGNKEESDDSDDSDEDSSDEDSSEEDRSDGSDDKDDKKDDKNDEEDDKE</sequence>
<feature type="compositionally biased region" description="Basic and acidic residues" evidence="1">
    <location>
        <begin position="657"/>
        <end position="687"/>
    </location>
</feature>
<protein>
    <submittedName>
        <fullName evidence="2">Uncharacterized protein</fullName>
    </submittedName>
</protein>
<evidence type="ECO:0000256" key="1">
    <source>
        <dbReference type="SAM" id="MobiDB-lite"/>
    </source>
</evidence>
<dbReference type="PANTHER" id="PTHR36847:SF1">
    <property type="entry name" value="AMIDOLIGASE ENZYME"/>
    <property type="match status" value="1"/>
</dbReference>
<dbReference type="OrthoDB" id="412402at2759"/>
<dbReference type="Proteomes" id="UP001056384">
    <property type="component" value="Chromosome 12"/>
</dbReference>
<dbReference type="AlphaFoldDB" id="A0A9Q9B0I8"/>
<keyword evidence="3" id="KW-1185">Reference proteome</keyword>
<feature type="compositionally biased region" description="Basic and acidic residues" evidence="1">
    <location>
        <begin position="699"/>
        <end position="708"/>
    </location>
</feature>
<feature type="region of interest" description="Disordered" evidence="1">
    <location>
        <begin position="650"/>
        <end position="752"/>
    </location>
</feature>
<feature type="region of interest" description="Disordered" evidence="1">
    <location>
        <begin position="178"/>
        <end position="198"/>
    </location>
</feature>
<feature type="compositionally biased region" description="Basic and acidic residues" evidence="1">
    <location>
        <begin position="731"/>
        <end position="744"/>
    </location>
</feature>
<name>A0A9Q9B0I8_9PEZI</name>
<evidence type="ECO:0000313" key="2">
    <source>
        <dbReference type="EMBL" id="USW59467.1"/>
    </source>
</evidence>
<proteinExistence type="predicted"/>
<organism evidence="2 3">
    <name type="scientific">Septoria linicola</name>
    <dbReference type="NCBI Taxonomy" id="215465"/>
    <lineage>
        <taxon>Eukaryota</taxon>
        <taxon>Fungi</taxon>
        <taxon>Dikarya</taxon>
        <taxon>Ascomycota</taxon>
        <taxon>Pezizomycotina</taxon>
        <taxon>Dothideomycetes</taxon>
        <taxon>Dothideomycetidae</taxon>
        <taxon>Mycosphaerellales</taxon>
        <taxon>Mycosphaerellaceae</taxon>
        <taxon>Septoria</taxon>
    </lineage>
</organism>